<name>A0A854QDD0_CRYNE</name>
<sequence length="146" mass="16256">MASLTSDSILLNPLPEIIAALTSSSFGILPAPDSQPLLEQTFPRTAEELKSVQEESNRSREMSERVVGMCRVGLLDGEGHVVIRLDRAGWTIETADGERHVTNKIGTTYESMESLLISASRKYVEAMNREIWKRFEGHPQAVEERG</sequence>
<organism evidence="1 2">
    <name type="scientific">Cryptococcus neoformans Tu259-1</name>
    <dbReference type="NCBI Taxonomy" id="1230072"/>
    <lineage>
        <taxon>Eukaryota</taxon>
        <taxon>Fungi</taxon>
        <taxon>Dikarya</taxon>
        <taxon>Basidiomycota</taxon>
        <taxon>Agaricomycotina</taxon>
        <taxon>Tremellomycetes</taxon>
        <taxon>Tremellales</taxon>
        <taxon>Cryptococcaceae</taxon>
        <taxon>Cryptococcus</taxon>
        <taxon>Cryptococcus neoformans species complex</taxon>
    </lineage>
</organism>
<dbReference type="OrthoDB" id="5804279at2759"/>
<evidence type="ECO:0008006" key="3">
    <source>
        <dbReference type="Google" id="ProtNLM"/>
    </source>
</evidence>
<proteinExistence type="predicted"/>
<evidence type="ECO:0000313" key="1">
    <source>
        <dbReference type="EMBL" id="OXG22499.1"/>
    </source>
</evidence>
<dbReference type="Proteomes" id="UP000199727">
    <property type="component" value="Unassembled WGS sequence"/>
</dbReference>
<protein>
    <recommendedName>
        <fullName evidence="3">GSKIP domain-containing protein</fullName>
    </recommendedName>
</protein>
<dbReference type="Gene3D" id="3.30.2280.10">
    <property type="entry name" value="Hypothetical protein (hspc210)"/>
    <property type="match status" value="1"/>
</dbReference>
<dbReference type="AlphaFoldDB" id="A0A854QDD0"/>
<reference evidence="1 2" key="1">
    <citation type="submission" date="2017-06" db="EMBL/GenBank/DDBJ databases">
        <title>Global population genomics of the pathogenic fungus Cryptococcus neoformans var. grubii.</title>
        <authorList>
            <person name="Cuomo C."/>
            <person name="Litvintseva A."/>
            <person name="Chen Y."/>
            <person name="Young S."/>
            <person name="Zeng Q."/>
            <person name="Chapman S."/>
            <person name="Gujja S."/>
            <person name="Saif S."/>
            <person name="Birren B."/>
        </authorList>
    </citation>
    <scope>NUCLEOTIDE SEQUENCE [LARGE SCALE GENOMIC DNA]</scope>
    <source>
        <strain evidence="1 2">Tu259-1</strain>
    </source>
</reference>
<dbReference type="EMBL" id="AMKT01000040">
    <property type="protein sequence ID" value="OXG22499.1"/>
    <property type="molecule type" value="Genomic_DNA"/>
</dbReference>
<dbReference type="SUPFAM" id="SSF103107">
    <property type="entry name" value="Hypothetical protein c14orf129, hspc210"/>
    <property type="match status" value="1"/>
</dbReference>
<dbReference type="InterPro" id="IPR023231">
    <property type="entry name" value="GSKIP_dom_sf"/>
</dbReference>
<gene>
    <name evidence="1" type="ORF">C361_03162</name>
</gene>
<evidence type="ECO:0000313" key="2">
    <source>
        <dbReference type="Proteomes" id="UP000199727"/>
    </source>
</evidence>
<accession>A0A854QDD0</accession>
<comment type="caution">
    <text evidence="1">The sequence shown here is derived from an EMBL/GenBank/DDBJ whole genome shotgun (WGS) entry which is preliminary data.</text>
</comment>